<dbReference type="GO" id="GO:0005886">
    <property type="term" value="C:plasma membrane"/>
    <property type="evidence" value="ECO:0007669"/>
    <property type="project" value="TreeGrafter"/>
</dbReference>
<evidence type="ECO:0000256" key="2">
    <source>
        <dbReference type="ARBA" id="ARBA00022448"/>
    </source>
</evidence>
<dbReference type="Proteomes" id="UP000749559">
    <property type="component" value="Unassembled WGS sequence"/>
</dbReference>
<dbReference type="PANTHER" id="PTHR11690:SF300">
    <property type="entry name" value="PICKPOCKET PROTEIN 19"/>
    <property type="match status" value="1"/>
</dbReference>
<dbReference type="Gene3D" id="1.10.287.770">
    <property type="entry name" value="YojJ-like"/>
    <property type="match status" value="1"/>
</dbReference>
<evidence type="ECO:0000256" key="5">
    <source>
        <dbReference type="ARBA" id="ARBA00022989"/>
    </source>
</evidence>
<evidence type="ECO:0000256" key="6">
    <source>
        <dbReference type="ARBA" id="ARBA00023053"/>
    </source>
</evidence>
<dbReference type="PANTHER" id="PTHR11690">
    <property type="entry name" value="AMILORIDE-SENSITIVE SODIUM CHANNEL-RELATED"/>
    <property type="match status" value="1"/>
</dbReference>
<evidence type="ECO:0000256" key="3">
    <source>
        <dbReference type="ARBA" id="ARBA00022461"/>
    </source>
</evidence>
<evidence type="ECO:0000256" key="4">
    <source>
        <dbReference type="ARBA" id="ARBA00022692"/>
    </source>
</evidence>
<comment type="caution">
    <text evidence="13">The sequence shown here is derived from an EMBL/GenBank/DDBJ whole genome shotgun (WGS) entry which is preliminary data.</text>
</comment>
<proteinExistence type="inferred from homology"/>
<keyword evidence="9 11" id="KW-0739">Sodium transport</keyword>
<keyword evidence="7 11" id="KW-0406">Ion transport</keyword>
<keyword evidence="14" id="KW-1185">Reference proteome</keyword>
<protein>
    <submittedName>
        <fullName evidence="13">Uncharacterized protein</fullName>
    </submittedName>
</protein>
<keyword evidence="2 11" id="KW-0813">Transport</keyword>
<keyword evidence="6" id="KW-0915">Sodium</keyword>
<keyword evidence="8 12" id="KW-0472">Membrane</keyword>
<organism evidence="13 14">
    <name type="scientific">Owenia fusiformis</name>
    <name type="common">Polychaete worm</name>
    <dbReference type="NCBI Taxonomy" id="6347"/>
    <lineage>
        <taxon>Eukaryota</taxon>
        <taxon>Metazoa</taxon>
        <taxon>Spiralia</taxon>
        <taxon>Lophotrochozoa</taxon>
        <taxon>Annelida</taxon>
        <taxon>Polychaeta</taxon>
        <taxon>Sedentaria</taxon>
        <taxon>Canalipalpata</taxon>
        <taxon>Sabellida</taxon>
        <taxon>Oweniida</taxon>
        <taxon>Oweniidae</taxon>
        <taxon>Owenia</taxon>
    </lineage>
</organism>
<evidence type="ECO:0000256" key="9">
    <source>
        <dbReference type="ARBA" id="ARBA00023201"/>
    </source>
</evidence>
<keyword evidence="5 12" id="KW-1133">Transmembrane helix</keyword>
<comment type="similarity">
    <text evidence="11">Belongs to the amiloride-sensitive sodium channel (TC 1.A.6) family.</text>
</comment>
<evidence type="ECO:0000313" key="13">
    <source>
        <dbReference type="EMBL" id="CAH1783436.1"/>
    </source>
</evidence>
<evidence type="ECO:0000256" key="12">
    <source>
        <dbReference type="SAM" id="Phobius"/>
    </source>
</evidence>
<dbReference type="Pfam" id="PF00858">
    <property type="entry name" value="ASC"/>
    <property type="match status" value="2"/>
</dbReference>
<name>A0A8S4NP70_OWEFU</name>
<feature type="transmembrane region" description="Helical" evidence="12">
    <location>
        <begin position="615"/>
        <end position="636"/>
    </location>
</feature>
<keyword evidence="4 11" id="KW-0812">Transmembrane</keyword>
<evidence type="ECO:0000256" key="1">
    <source>
        <dbReference type="ARBA" id="ARBA00004141"/>
    </source>
</evidence>
<keyword evidence="10 11" id="KW-0407">Ion channel</keyword>
<evidence type="ECO:0000313" key="14">
    <source>
        <dbReference type="Proteomes" id="UP000749559"/>
    </source>
</evidence>
<evidence type="ECO:0000256" key="11">
    <source>
        <dbReference type="RuleBase" id="RU000679"/>
    </source>
</evidence>
<comment type="subcellular location">
    <subcellularLocation>
        <location evidence="1">Membrane</location>
        <topology evidence="1">Multi-pass membrane protein</topology>
    </subcellularLocation>
</comment>
<reference evidence="13" key="1">
    <citation type="submission" date="2022-03" db="EMBL/GenBank/DDBJ databases">
        <authorList>
            <person name="Martin C."/>
        </authorList>
    </citation>
    <scope>NUCLEOTIDE SEQUENCE</scope>
</reference>
<dbReference type="GO" id="GO:0015280">
    <property type="term" value="F:ligand-gated sodium channel activity"/>
    <property type="evidence" value="ECO:0007669"/>
    <property type="project" value="TreeGrafter"/>
</dbReference>
<dbReference type="InterPro" id="IPR001873">
    <property type="entry name" value="ENaC"/>
</dbReference>
<dbReference type="EMBL" id="CAIIXF020000005">
    <property type="protein sequence ID" value="CAH1783436.1"/>
    <property type="molecule type" value="Genomic_DNA"/>
</dbReference>
<evidence type="ECO:0000256" key="8">
    <source>
        <dbReference type="ARBA" id="ARBA00023136"/>
    </source>
</evidence>
<gene>
    <name evidence="13" type="ORF">OFUS_LOCUS9782</name>
</gene>
<dbReference type="Gene3D" id="1.10.287.820">
    <property type="entry name" value="Acid-sensing ion channel domain"/>
    <property type="match status" value="1"/>
</dbReference>
<dbReference type="OrthoDB" id="6502088at2759"/>
<evidence type="ECO:0000256" key="10">
    <source>
        <dbReference type="ARBA" id="ARBA00023303"/>
    </source>
</evidence>
<dbReference type="AlphaFoldDB" id="A0A8S4NP70"/>
<keyword evidence="3 11" id="KW-0894">Sodium channel</keyword>
<accession>A0A8S4NP70</accession>
<evidence type="ECO:0000256" key="7">
    <source>
        <dbReference type="ARBA" id="ARBA00023065"/>
    </source>
</evidence>
<sequence>MLLHDPNEVPKVQDLGFAVPPGQRSFVNVKATYFTNLEPPWGKCGDLPLTYNFTENTYTQFKCQMECLTDYADHMCQCRAPYMPENTLGLPEVCDIGTYLSCLVGSLGDLQQQWSYQQCASKCMPQCTKKSYEPIMSFGKMSELSVSDWLSNTGDTGRNLQDIYDTAINVQAKTNKYMYNSIYSKLSTLSASITAFREFADDWIIHESIFNKTLNIGSTFEDFIASDAAIVRKSQVDISLFTPDSNSGYSLEDVKGYLDAVNGHIYATILNISNVAFNDIVQYTDNMLVNYATHVSQTGIQTGCSESYGSVRYLLLQLSEFEQNPTDMAGIVAEYRTEKDKLLSCNQDFIDTANSIGTFNTSGNVDTIVNKYKEMMPDYRKIDVKIDVFTTQAEENIQKYFNDEETLLDTIDLLDDIIDPLKTELDVIKGVVLYDSVLATKNLVYDLKLDMKTEYTKIIDFMLEIQNYLSPSTEAFAYSELSIFLQPYLYFNQREYSLRFDPISMSDIPLERISYVKENFRTVMDAVIDNYFQQQLTVVDAFESLFISKITAVNAALADVEGLLTEYQTKRQIDKTFIENNFLTINVYYSELSYTSIEQQKALDEGSLMGEIGGFMGLFIGGSIMTLIEVFDLFIYNAFLKMKMKIQVGSDASFRKDNMTPVYIEDII</sequence>